<dbReference type="Pfam" id="PF01833">
    <property type="entry name" value="TIG"/>
    <property type="match status" value="1"/>
</dbReference>
<dbReference type="Pfam" id="PF12796">
    <property type="entry name" value="Ank_2"/>
    <property type="match status" value="1"/>
</dbReference>
<keyword evidence="5" id="KW-0106">Calcium</keyword>
<comment type="caution">
    <text evidence="17">The sequence shown here is derived from an EMBL/GenBank/DDBJ whole genome shotgun (WGS) entry which is preliminary data.</text>
</comment>
<evidence type="ECO:0000256" key="4">
    <source>
        <dbReference type="ARBA" id="ARBA00022737"/>
    </source>
</evidence>
<feature type="compositionally biased region" description="Polar residues" evidence="15">
    <location>
        <begin position="225"/>
        <end position="249"/>
    </location>
</feature>
<dbReference type="SMART" id="SM00015">
    <property type="entry name" value="IQ"/>
    <property type="match status" value="3"/>
</dbReference>
<dbReference type="InterPro" id="IPR014756">
    <property type="entry name" value="Ig_E-set"/>
</dbReference>
<dbReference type="PROSITE" id="PS51437">
    <property type="entry name" value="CG_1"/>
    <property type="match status" value="1"/>
</dbReference>
<keyword evidence="12" id="KW-0804">Transcription</keyword>
<dbReference type="SMART" id="SM00248">
    <property type="entry name" value="ANK"/>
    <property type="match status" value="2"/>
</dbReference>
<comment type="subcellular location">
    <subcellularLocation>
        <location evidence="1">Nucleus</location>
    </subcellularLocation>
</comment>
<evidence type="ECO:0000256" key="3">
    <source>
        <dbReference type="ARBA" id="ARBA00022553"/>
    </source>
</evidence>
<reference evidence="17" key="1">
    <citation type="journal article" date="2023" name="GigaByte">
        <title>Genome assembly of the bearded iris, Iris pallida Lam.</title>
        <authorList>
            <person name="Bruccoleri R.E."/>
            <person name="Oakeley E.J."/>
            <person name="Faust A.M.E."/>
            <person name="Altorfer M."/>
            <person name="Dessus-Babus S."/>
            <person name="Burckhardt D."/>
            <person name="Oertli M."/>
            <person name="Naumann U."/>
            <person name="Petersen F."/>
            <person name="Wong J."/>
        </authorList>
    </citation>
    <scope>NUCLEOTIDE SEQUENCE</scope>
    <source>
        <strain evidence="17">GSM-AAB239-AS_SAM_17_03QT</strain>
    </source>
</reference>
<dbReference type="SUPFAM" id="SSF48403">
    <property type="entry name" value="Ankyrin repeat"/>
    <property type="match status" value="1"/>
</dbReference>
<feature type="repeat" description="ANK" evidence="14">
    <location>
        <begin position="649"/>
        <end position="681"/>
    </location>
</feature>
<dbReference type="GO" id="GO:0006357">
    <property type="term" value="P:regulation of transcription by RNA polymerase II"/>
    <property type="evidence" value="ECO:0007669"/>
    <property type="project" value="TreeGrafter"/>
</dbReference>
<dbReference type="AlphaFoldDB" id="A0AAX6DW35"/>
<evidence type="ECO:0000256" key="7">
    <source>
        <dbReference type="ARBA" id="ARBA00023015"/>
    </source>
</evidence>
<dbReference type="GO" id="GO:0003690">
    <property type="term" value="F:double-stranded DNA binding"/>
    <property type="evidence" value="ECO:0007669"/>
    <property type="project" value="TreeGrafter"/>
</dbReference>
<organism evidence="17 18">
    <name type="scientific">Iris pallida</name>
    <name type="common">Sweet iris</name>
    <dbReference type="NCBI Taxonomy" id="29817"/>
    <lineage>
        <taxon>Eukaryota</taxon>
        <taxon>Viridiplantae</taxon>
        <taxon>Streptophyta</taxon>
        <taxon>Embryophyta</taxon>
        <taxon>Tracheophyta</taxon>
        <taxon>Spermatophyta</taxon>
        <taxon>Magnoliopsida</taxon>
        <taxon>Liliopsida</taxon>
        <taxon>Asparagales</taxon>
        <taxon>Iridaceae</taxon>
        <taxon>Iridoideae</taxon>
        <taxon>Irideae</taxon>
        <taxon>Iris</taxon>
    </lineage>
</organism>
<evidence type="ECO:0000313" key="17">
    <source>
        <dbReference type="EMBL" id="KAJ6795964.1"/>
    </source>
</evidence>
<keyword evidence="10" id="KW-0238">DNA-binding</keyword>
<sequence>MLDPAYEHIVLVHYREVSEGRFLYGPMSTMATNSSSTFNQSTSVNNVQCQGIISGSRECEPNGSSCSPGTVEESSEVCIGSTEMDYLHIMDRSGNATSSPRLEVNQVFRNLAQQLSLDGDDNPNYFGEKVPAYCSEHENSKDLGILDNGARESSQESRETILILSDLWKHGQIESEKQDSGINTKLLSPGDNIKQASQSLGSGYCVESLMFPSWNQMLETSSSSAQINAHGKTSNSLASTGVNESSISRKSALRTEIPATKMLIHDSPPISREREKFSAISFDQPEQFAWQRTDPGRYDADNSPTKHQVLEGDLILQLPAAREFMLGSDNRIDSPTSISEFLEEKVHDVSGNITCGANSNAKKHREENSIEWMGHIDLPVPNNRYSSEFQEMWSDEGQFVLALGEDSSLTVAQKQRFSIREISPEWAFSSDSTKVIITGDFFCDPSECTWAVMFGSIEVPAEVVQEGVLRCHTPQHDAGKVPICLTSGNRESCSEVREFEFCAKPTTSNFAGTSKANVTNSDEEQSLLVRLVHILLYGSDALSTLEGSIETESGHSRTSKIEDRWSEITEALRVGSEFPSGTLDWIIRELLKDKLQQRLSSKYQGSEGTGGLPSKQEQGIIHMISGLGYDWALNPILDAGISIDCRDANGWTALHWAARFGREEMVVALLAAGASAHAVTDPTPQDPVGKTAGAIAAASGHTGLAGYLSEADLTSHLLSLTIEENEISKGSAEVEAERAVESISQRIGQMHVSGTEDELSLKDFLAAARNASLAAARIQAAFRAHSFRKRQEKIALSQYDCGLTLEEIHGISASSMFRRPVRSSRDTKFDKAALSIQKKYRGWKGRKDFLTLRQHIVKIQAHVRGYQARKKYKEFLWMVNVLEKIILRWRRKGVGLRGYRAEPELTDEGEEEEDVVKVFRKQKVSPALDQAVSRVLSMVESPTARQQYRRMLERYRLAKAWSGTSDEGTSRLHEEDEIIESDDFMN</sequence>
<feature type="domain" description="CG-1" evidence="16">
    <location>
        <begin position="1"/>
        <end position="23"/>
    </location>
</feature>
<keyword evidence="11" id="KW-0010">Activator</keyword>
<accession>A0AAX6DW35</accession>
<dbReference type="InterPro" id="IPR013783">
    <property type="entry name" value="Ig-like_fold"/>
</dbReference>
<evidence type="ECO:0000256" key="8">
    <source>
        <dbReference type="ARBA" id="ARBA00023043"/>
    </source>
</evidence>
<evidence type="ECO:0000256" key="12">
    <source>
        <dbReference type="ARBA" id="ARBA00023163"/>
    </source>
</evidence>
<evidence type="ECO:0000256" key="11">
    <source>
        <dbReference type="ARBA" id="ARBA00023159"/>
    </source>
</evidence>
<dbReference type="InterPro" id="IPR000048">
    <property type="entry name" value="IQ_motif_EF-hand-BS"/>
</dbReference>
<dbReference type="PROSITE" id="PS50088">
    <property type="entry name" value="ANK_REPEAT"/>
    <property type="match status" value="1"/>
</dbReference>
<dbReference type="Gene3D" id="1.25.40.20">
    <property type="entry name" value="Ankyrin repeat-containing domain"/>
    <property type="match status" value="1"/>
</dbReference>
<keyword evidence="9" id="KW-0175">Coiled coil</keyword>
<dbReference type="InterPro" id="IPR027417">
    <property type="entry name" value="P-loop_NTPase"/>
</dbReference>
<keyword evidence="7" id="KW-0805">Transcription regulation</keyword>
<dbReference type="InterPro" id="IPR036770">
    <property type="entry name" value="Ankyrin_rpt-contain_sf"/>
</dbReference>
<comment type="similarity">
    <text evidence="2">Belongs to the CAMTA family.</text>
</comment>
<dbReference type="InterPro" id="IPR005559">
    <property type="entry name" value="CG-1_dom"/>
</dbReference>
<keyword evidence="18" id="KW-1185">Reference proteome</keyword>
<dbReference type="PROSITE" id="PS50096">
    <property type="entry name" value="IQ"/>
    <property type="match status" value="3"/>
</dbReference>
<evidence type="ECO:0000256" key="5">
    <source>
        <dbReference type="ARBA" id="ARBA00022837"/>
    </source>
</evidence>
<keyword evidence="4" id="KW-0677">Repeat</keyword>
<dbReference type="InterPro" id="IPR002110">
    <property type="entry name" value="Ankyrin_rpt"/>
</dbReference>
<evidence type="ECO:0000256" key="9">
    <source>
        <dbReference type="ARBA" id="ARBA00023054"/>
    </source>
</evidence>
<dbReference type="PANTHER" id="PTHR23335">
    <property type="entry name" value="CALMODULIN-BINDING TRANSCRIPTION ACTIVATOR CAMTA"/>
    <property type="match status" value="1"/>
</dbReference>
<dbReference type="SUPFAM" id="SSF52540">
    <property type="entry name" value="P-loop containing nucleoside triphosphate hydrolases"/>
    <property type="match status" value="1"/>
</dbReference>
<keyword evidence="13" id="KW-0539">Nucleus</keyword>
<dbReference type="Proteomes" id="UP001140949">
    <property type="component" value="Unassembled WGS sequence"/>
</dbReference>
<dbReference type="EMBL" id="JANAVB010041618">
    <property type="protein sequence ID" value="KAJ6795964.1"/>
    <property type="molecule type" value="Genomic_DNA"/>
</dbReference>
<evidence type="ECO:0000256" key="1">
    <source>
        <dbReference type="ARBA" id="ARBA00004123"/>
    </source>
</evidence>
<reference evidence="17" key="2">
    <citation type="submission" date="2023-04" db="EMBL/GenBank/DDBJ databases">
        <authorList>
            <person name="Bruccoleri R.E."/>
            <person name="Oakeley E.J."/>
            <person name="Faust A.-M."/>
            <person name="Dessus-Babus S."/>
            <person name="Altorfer M."/>
            <person name="Burckhardt D."/>
            <person name="Oertli M."/>
            <person name="Naumann U."/>
            <person name="Petersen F."/>
            <person name="Wong J."/>
        </authorList>
    </citation>
    <scope>NUCLEOTIDE SEQUENCE</scope>
    <source>
        <strain evidence="17">GSM-AAB239-AS_SAM_17_03QT</strain>
        <tissue evidence="17">Leaf</tissue>
    </source>
</reference>
<dbReference type="SUPFAM" id="SSF81296">
    <property type="entry name" value="E set domains"/>
    <property type="match status" value="1"/>
</dbReference>
<dbReference type="FunFam" id="1.20.5.190:FF:000003">
    <property type="entry name" value="Calmodulin-binding transcription activator 2"/>
    <property type="match status" value="1"/>
</dbReference>
<protein>
    <submittedName>
        <fullName evidence="17">Calmodulin-binding transcription activator 4-like isoform X2</fullName>
    </submittedName>
</protein>
<dbReference type="GO" id="GO:0005634">
    <property type="term" value="C:nucleus"/>
    <property type="evidence" value="ECO:0007669"/>
    <property type="project" value="UniProtKB-SubCell"/>
</dbReference>
<evidence type="ECO:0000256" key="10">
    <source>
        <dbReference type="ARBA" id="ARBA00023125"/>
    </source>
</evidence>
<feature type="compositionally biased region" description="Acidic residues" evidence="15">
    <location>
        <begin position="975"/>
        <end position="986"/>
    </location>
</feature>
<proteinExistence type="inferred from homology"/>
<evidence type="ECO:0000313" key="18">
    <source>
        <dbReference type="Proteomes" id="UP001140949"/>
    </source>
</evidence>
<dbReference type="Pfam" id="PF00612">
    <property type="entry name" value="IQ"/>
    <property type="match status" value="2"/>
</dbReference>
<evidence type="ECO:0000256" key="13">
    <source>
        <dbReference type="ARBA" id="ARBA00023242"/>
    </source>
</evidence>
<dbReference type="PANTHER" id="PTHR23335:SF1">
    <property type="entry name" value="CALMODULIN-BINDING TRANSCRIPTION ACTIVATOR, ISOFORM F"/>
    <property type="match status" value="1"/>
</dbReference>
<dbReference type="GO" id="GO:0005516">
    <property type="term" value="F:calmodulin binding"/>
    <property type="evidence" value="ECO:0007669"/>
    <property type="project" value="UniProtKB-KW"/>
</dbReference>
<name>A0AAX6DW35_IRIPA</name>
<keyword evidence="6" id="KW-0112">Calmodulin-binding</keyword>
<evidence type="ECO:0000256" key="2">
    <source>
        <dbReference type="ARBA" id="ARBA00008267"/>
    </source>
</evidence>
<feature type="region of interest" description="Disordered" evidence="15">
    <location>
        <begin position="225"/>
        <end position="250"/>
    </location>
</feature>
<keyword evidence="3" id="KW-0597">Phosphoprotein</keyword>
<dbReference type="InterPro" id="IPR002909">
    <property type="entry name" value="IPT_dom"/>
</dbReference>
<evidence type="ECO:0000259" key="16">
    <source>
        <dbReference type="PROSITE" id="PS51437"/>
    </source>
</evidence>
<dbReference type="GO" id="GO:0009409">
    <property type="term" value="P:response to cold"/>
    <property type="evidence" value="ECO:0007669"/>
    <property type="project" value="UniProtKB-ARBA"/>
</dbReference>
<dbReference type="Gene3D" id="1.20.5.190">
    <property type="match status" value="1"/>
</dbReference>
<keyword evidence="8 14" id="KW-0040">ANK repeat</keyword>
<dbReference type="GO" id="GO:0003712">
    <property type="term" value="F:transcription coregulator activity"/>
    <property type="evidence" value="ECO:0007669"/>
    <property type="project" value="TreeGrafter"/>
</dbReference>
<dbReference type="PROSITE" id="PS50297">
    <property type="entry name" value="ANK_REP_REGION"/>
    <property type="match status" value="1"/>
</dbReference>
<dbReference type="FunFam" id="2.60.40.10:FF:000314">
    <property type="entry name" value="Calmodulin-binding transcription activator 2"/>
    <property type="match status" value="1"/>
</dbReference>
<evidence type="ECO:0000256" key="14">
    <source>
        <dbReference type="PROSITE-ProRule" id="PRU00023"/>
    </source>
</evidence>
<evidence type="ECO:0000256" key="6">
    <source>
        <dbReference type="ARBA" id="ARBA00022860"/>
    </source>
</evidence>
<dbReference type="Gene3D" id="2.60.40.10">
    <property type="entry name" value="Immunoglobulins"/>
    <property type="match status" value="1"/>
</dbReference>
<feature type="region of interest" description="Disordered" evidence="15">
    <location>
        <begin position="965"/>
        <end position="986"/>
    </location>
</feature>
<gene>
    <name evidence="17" type="ORF">M6B38_223375</name>
</gene>
<evidence type="ECO:0000256" key="15">
    <source>
        <dbReference type="SAM" id="MobiDB-lite"/>
    </source>
</evidence>